<proteinExistence type="predicted"/>
<evidence type="ECO:0000313" key="4">
    <source>
        <dbReference type="EMBL" id="CAK0871295.1"/>
    </source>
</evidence>
<feature type="coiled-coil region" evidence="1">
    <location>
        <begin position="35"/>
        <end position="69"/>
    </location>
</feature>
<keyword evidence="3" id="KW-0732">Signal</keyword>
<name>A0ABN9VE04_9DINO</name>
<feature type="compositionally biased region" description="Polar residues" evidence="2">
    <location>
        <begin position="81"/>
        <end position="90"/>
    </location>
</feature>
<accession>A0ABN9VE04</accession>
<comment type="caution">
    <text evidence="4">The sequence shown here is derived from an EMBL/GenBank/DDBJ whole genome shotgun (WGS) entry which is preliminary data.</text>
</comment>
<evidence type="ECO:0000256" key="2">
    <source>
        <dbReference type="SAM" id="MobiDB-lite"/>
    </source>
</evidence>
<organism evidence="4 5">
    <name type="scientific">Prorocentrum cordatum</name>
    <dbReference type="NCBI Taxonomy" id="2364126"/>
    <lineage>
        <taxon>Eukaryota</taxon>
        <taxon>Sar</taxon>
        <taxon>Alveolata</taxon>
        <taxon>Dinophyceae</taxon>
        <taxon>Prorocentrales</taxon>
        <taxon>Prorocentraceae</taxon>
        <taxon>Prorocentrum</taxon>
    </lineage>
</organism>
<protein>
    <submittedName>
        <fullName evidence="4">Uncharacterized protein</fullName>
    </submittedName>
</protein>
<dbReference type="Proteomes" id="UP001189429">
    <property type="component" value="Unassembled WGS sequence"/>
</dbReference>
<feature type="signal peptide" evidence="3">
    <location>
        <begin position="1"/>
        <end position="16"/>
    </location>
</feature>
<keyword evidence="5" id="KW-1185">Reference proteome</keyword>
<feature type="region of interest" description="Disordered" evidence="2">
    <location>
        <begin position="69"/>
        <end position="145"/>
    </location>
</feature>
<evidence type="ECO:0000256" key="3">
    <source>
        <dbReference type="SAM" id="SignalP"/>
    </source>
</evidence>
<keyword evidence="1" id="KW-0175">Coiled coil</keyword>
<reference evidence="4" key="1">
    <citation type="submission" date="2023-10" db="EMBL/GenBank/DDBJ databases">
        <authorList>
            <person name="Chen Y."/>
            <person name="Shah S."/>
            <person name="Dougan E. K."/>
            <person name="Thang M."/>
            <person name="Chan C."/>
        </authorList>
    </citation>
    <scope>NUCLEOTIDE SEQUENCE [LARGE SCALE GENOMIC DNA]</scope>
</reference>
<evidence type="ECO:0000313" key="5">
    <source>
        <dbReference type="Proteomes" id="UP001189429"/>
    </source>
</evidence>
<sequence>MIHFATLLAALCSVSALQHEEARADAEQQGGLYQRPQQQTLLQQTQQQLQQLQEQQDLLLEQQQQLLQRQRLHRHGQPQLASSRPSTQQRAARLDGQAPGHPQPRRASAPLQMLQQGPAAQSGEEAEQTLPPPAAGAGEPPQLEQAAATVQEPMGMYNLRLCNAYAWPAPVTMSRVQEPKLLEYPLAYKECHEYLLPLREGDELQFRAGDVSIGTFSVRGLPEDGDPHSLLMLIPHRRDEVSAAVAFDSHIFHGGSGAQVAVIDAYRGPEQSTLLIDEPAHEKEDLEDQKSFGSVVAMAPGSYRLSLGGWGLPNARRKAGASAQLHAQEKGSYVVLRVGAARSNLGIEAYPEELVVFPSAQTSSAQRAAGSVAALLLLSCLAAA</sequence>
<dbReference type="EMBL" id="CAUYUJ010017056">
    <property type="protein sequence ID" value="CAK0871295.1"/>
    <property type="molecule type" value="Genomic_DNA"/>
</dbReference>
<feature type="chain" id="PRO_5047320344" evidence="3">
    <location>
        <begin position="17"/>
        <end position="384"/>
    </location>
</feature>
<evidence type="ECO:0000256" key="1">
    <source>
        <dbReference type="SAM" id="Coils"/>
    </source>
</evidence>
<gene>
    <name evidence="4" type="ORF">PCOR1329_LOCUS57169</name>
</gene>